<dbReference type="PANTHER" id="PTHR46509:SF1">
    <property type="entry name" value="PHOSPHOADENOSINE PHOSPHOSULFATE REDUCTASE"/>
    <property type="match status" value="1"/>
</dbReference>
<reference evidence="5 6" key="1">
    <citation type="submission" date="2019-02" db="EMBL/GenBank/DDBJ databases">
        <title>Prokaryotic population dynamics and viral predation in marine succession experiment using metagenomics: the confinement effect.</title>
        <authorList>
            <person name="Haro-Moreno J.M."/>
            <person name="Rodriguez-Valera F."/>
            <person name="Lopez-Perez M."/>
        </authorList>
    </citation>
    <scope>NUCLEOTIDE SEQUENCE [LARGE SCALE GENOMIC DNA]</scope>
    <source>
        <strain evidence="5">MED-G170</strain>
    </source>
</reference>
<evidence type="ECO:0000313" key="6">
    <source>
        <dbReference type="Proteomes" id="UP000315889"/>
    </source>
</evidence>
<dbReference type="EC" id="1.8.4.8" evidence="3"/>
<keyword evidence="3" id="KW-0963">Cytoplasm</keyword>
<dbReference type="HAMAP" id="MF_00063">
    <property type="entry name" value="CysH"/>
    <property type="match status" value="1"/>
</dbReference>
<dbReference type="SUPFAM" id="SSF52402">
    <property type="entry name" value="Adenine nucleotide alpha hydrolases-like"/>
    <property type="match status" value="1"/>
</dbReference>
<dbReference type="NCBIfam" id="TIGR02057">
    <property type="entry name" value="PAPS_reductase"/>
    <property type="match status" value="1"/>
</dbReference>
<comment type="pathway">
    <text evidence="3">Sulfur metabolism; hydrogen sulfide biosynthesis; sulfite from sulfate: step 3/3.</text>
</comment>
<dbReference type="CDD" id="cd23945">
    <property type="entry name" value="PAPS_reductase"/>
    <property type="match status" value="1"/>
</dbReference>
<dbReference type="UniPathway" id="UPA00140">
    <property type="reaction ID" value="UER00206"/>
</dbReference>
<gene>
    <name evidence="3" type="primary">cysH</name>
    <name evidence="5" type="ORF">EVB03_08020</name>
</gene>
<keyword evidence="2 3" id="KW-0560">Oxidoreductase</keyword>
<dbReference type="Pfam" id="PF01507">
    <property type="entry name" value="PAPS_reduct"/>
    <property type="match status" value="1"/>
</dbReference>
<evidence type="ECO:0000256" key="3">
    <source>
        <dbReference type="HAMAP-Rule" id="MF_00063"/>
    </source>
</evidence>
<dbReference type="Gene3D" id="3.40.50.620">
    <property type="entry name" value="HUPs"/>
    <property type="match status" value="1"/>
</dbReference>
<dbReference type="InterPro" id="IPR002500">
    <property type="entry name" value="PAPS_reduct_dom"/>
</dbReference>
<organism evidence="5 6">
    <name type="scientific">SAR92 clade bacterium</name>
    <dbReference type="NCBI Taxonomy" id="2315479"/>
    <lineage>
        <taxon>Bacteria</taxon>
        <taxon>Pseudomonadati</taxon>
        <taxon>Pseudomonadota</taxon>
        <taxon>Gammaproteobacteria</taxon>
        <taxon>Cellvibrionales</taxon>
        <taxon>Porticoccaceae</taxon>
        <taxon>SAR92 clade</taxon>
    </lineage>
</organism>
<dbReference type="NCBIfam" id="NF002537">
    <property type="entry name" value="PRK02090.1"/>
    <property type="match status" value="1"/>
</dbReference>
<name>A0A520MDV9_9GAMM</name>
<dbReference type="NCBIfam" id="TIGR00434">
    <property type="entry name" value="cysH"/>
    <property type="match status" value="1"/>
</dbReference>
<dbReference type="GO" id="GO:0004604">
    <property type="term" value="F:phosphoadenylyl-sulfate reductase (thioredoxin) activity"/>
    <property type="evidence" value="ECO:0007669"/>
    <property type="project" value="UniProtKB-UniRule"/>
</dbReference>
<dbReference type="AlphaFoldDB" id="A0A520MDV9"/>
<dbReference type="GO" id="GO:0019379">
    <property type="term" value="P:sulfate assimilation, phosphoadenylyl sulfate reduction by phosphoadenylyl-sulfate reductase (thioredoxin)"/>
    <property type="evidence" value="ECO:0007669"/>
    <property type="project" value="UniProtKB-UniRule"/>
</dbReference>
<dbReference type="InterPro" id="IPR014729">
    <property type="entry name" value="Rossmann-like_a/b/a_fold"/>
</dbReference>
<dbReference type="PANTHER" id="PTHR46509">
    <property type="entry name" value="PHOSPHOADENOSINE PHOSPHOSULFATE REDUCTASE"/>
    <property type="match status" value="1"/>
</dbReference>
<dbReference type="InterPro" id="IPR011800">
    <property type="entry name" value="PAPS_reductase_CysH"/>
</dbReference>
<protein>
    <recommendedName>
        <fullName evidence="3">Phosphoadenosine 5'-phosphosulfate reductase</fullName>
        <shortName evidence="3">PAPS reductase</shortName>
        <ecNumber evidence="3">1.8.4.8</ecNumber>
    </recommendedName>
    <alternativeName>
        <fullName evidence="3">3'-phosphoadenylylsulfate reductase</fullName>
    </alternativeName>
    <alternativeName>
        <fullName evidence="3">PAPS reductase, thioredoxin dependent</fullName>
    </alternativeName>
    <alternativeName>
        <fullName evidence="3">PAPS sulfotransferase</fullName>
    </alternativeName>
    <alternativeName>
        <fullName evidence="3">PAdoPS reductase</fullName>
    </alternativeName>
</protein>
<evidence type="ECO:0000256" key="2">
    <source>
        <dbReference type="ARBA" id="ARBA00023002"/>
    </source>
</evidence>
<dbReference type="InterPro" id="IPR004511">
    <property type="entry name" value="PAPS/APS_Rdtase"/>
</dbReference>
<comment type="similarity">
    <text evidence="1 3">Belongs to the PAPS reductase family. CysH subfamily.</text>
</comment>
<comment type="caution">
    <text evidence="5">The sequence shown here is derived from an EMBL/GenBank/DDBJ whole genome shotgun (WGS) entry which is preliminary data.</text>
</comment>
<comment type="function">
    <text evidence="3">Catalyzes the formation of sulfite from phosphoadenosine 5'-phosphosulfate (PAPS) using thioredoxin as an electron donor.</text>
</comment>
<proteinExistence type="inferred from homology"/>
<evidence type="ECO:0000259" key="4">
    <source>
        <dbReference type="Pfam" id="PF01507"/>
    </source>
</evidence>
<dbReference type="GO" id="GO:0005737">
    <property type="term" value="C:cytoplasm"/>
    <property type="evidence" value="ECO:0007669"/>
    <property type="project" value="UniProtKB-SubCell"/>
</dbReference>
<comment type="catalytic activity">
    <reaction evidence="3">
        <text>[thioredoxin]-disulfide + sulfite + adenosine 3',5'-bisphosphate + 2 H(+) = [thioredoxin]-dithiol + 3'-phosphoadenylyl sulfate</text>
        <dbReference type="Rhea" id="RHEA:11724"/>
        <dbReference type="Rhea" id="RHEA-COMP:10698"/>
        <dbReference type="Rhea" id="RHEA-COMP:10700"/>
        <dbReference type="ChEBI" id="CHEBI:15378"/>
        <dbReference type="ChEBI" id="CHEBI:17359"/>
        <dbReference type="ChEBI" id="CHEBI:29950"/>
        <dbReference type="ChEBI" id="CHEBI:50058"/>
        <dbReference type="ChEBI" id="CHEBI:58339"/>
        <dbReference type="ChEBI" id="CHEBI:58343"/>
        <dbReference type="EC" id="1.8.4.8"/>
    </reaction>
</comment>
<comment type="subcellular location">
    <subcellularLocation>
        <location evidence="3">Cytoplasm</location>
    </subcellularLocation>
</comment>
<evidence type="ECO:0000313" key="5">
    <source>
        <dbReference type="EMBL" id="RZO19412.1"/>
    </source>
</evidence>
<evidence type="ECO:0000256" key="1">
    <source>
        <dbReference type="ARBA" id="ARBA00009732"/>
    </source>
</evidence>
<accession>A0A520MDV9</accession>
<dbReference type="PIRSF" id="PIRSF000857">
    <property type="entry name" value="PAPS_reductase"/>
    <property type="match status" value="1"/>
</dbReference>
<comment type="caution">
    <text evidence="3">Lacks conserved residue(s) required for the propagation of feature annotation.</text>
</comment>
<dbReference type="EMBL" id="SHBP01000012">
    <property type="protein sequence ID" value="RZO19412.1"/>
    <property type="molecule type" value="Genomic_DNA"/>
</dbReference>
<feature type="domain" description="Phosphoadenosine phosphosulphate reductase" evidence="4">
    <location>
        <begin position="47"/>
        <end position="218"/>
    </location>
</feature>
<dbReference type="Proteomes" id="UP000315889">
    <property type="component" value="Unassembled WGS sequence"/>
</dbReference>
<sequence>MLRQWKMVWIFMDKNHSPLDELNTLLERKTAQERVEFAVQSLPENYLLASSFGAQSAANLHLITQVVPNIPVVFLDTGYLFPETYQFVDKLVDLLKLNIKVYQSEMSPAWQEARYGKLWEKDASALNEYNQRNKVEPMDRALDELNVGVWFAGLRRVQSSTRTHVPVLQSFKKRIKIHPIIDWSNQDLHRYLVKHKLPYHPLWDKGYVSIGDKHSTRPLTAGLSEEQTRFAGNQRECGLHVDNLAGL</sequence>
<dbReference type="GO" id="GO:0070814">
    <property type="term" value="P:hydrogen sulfide biosynthetic process"/>
    <property type="evidence" value="ECO:0007669"/>
    <property type="project" value="UniProtKB-UniRule"/>
</dbReference>
<feature type="active site" description="Nucleophile; cysteine thiosulfonate intermediate" evidence="3">
    <location>
        <position position="237"/>
    </location>
</feature>